<gene>
    <name evidence="4" type="primary">LOC108675865</name>
</gene>
<dbReference type="KEGG" id="hazt:108675865"/>
<evidence type="ECO:0000313" key="4">
    <source>
        <dbReference type="RefSeq" id="XP_018019401.1"/>
    </source>
</evidence>
<feature type="compositionally biased region" description="Polar residues" evidence="1">
    <location>
        <begin position="104"/>
        <end position="118"/>
    </location>
</feature>
<keyword evidence="2" id="KW-0732">Signal</keyword>
<dbReference type="RefSeq" id="XP_018019401.1">
    <property type="nucleotide sequence ID" value="XM_018163912.2"/>
</dbReference>
<sequence>MSFVRSFLAVLVAAACALQLTHSQIHWNRGWGAGGSLGKRSDSLSALQFFPQRWSHPLPSLLGNSIVGAGAAGHLSNVAPERVKHLEKLADGISYNINRRTGSATAGESDSLLSLQTEPNEETEQGSAKLEARATRVNGALRRDEAAVDVASGLVDGDISDASQGQCGTDAEALAALMTQLIQDEASRVVDCRARERRRATQQQTNSDE</sequence>
<dbReference type="AlphaFoldDB" id="A0A8B7P2Z5"/>
<evidence type="ECO:0000256" key="2">
    <source>
        <dbReference type="SAM" id="SignalP"/>
    </source>
</evidence>
<feature type="signal peptide" evidence="2">
    <location>
        <begin position="1"/>
        <end position="23"/>
    </location>
</feature>
<dbReference type="Proteomes" id="UP000694843">
    <property type="component" value="Unplaced"/>
</dbReference>
<dbReference type="PROSITE" id="PS51257">
    <property type="entry name" value="PROKAR_LIPOPROTEIN"/>
    <property type="match status" value="1"/>
</dbReference>
<protein>
    <submittedName>
        <fullName evidence="4">Uncharacterized protein LOC108675865</fullName>
    </submittedName>
</protein>
<dbReference type="GeneID" id="108675865"/>
<proteinExistence type="predicted"/>
<feature type="region of interest" description="Disordered" evidence="1">
    <location>
        <begin position="104"/>
        <end position="130"/>
    </location>
</feature>
<keyword evidence="3" id="KW-1185">Reference proteome</keyword>
<organism evidence="3 4">
    <name type="scientific">Hyalella azteca</name>
    <name type="common">Amphipod</name>
    <dbReference type="NCBI Taxonomy" id="294128"/>
    <lineage>
        <taxon>Eukaryota</taxon>
        <taxon>Metazoa</taxon>
        <taxon>Ecdysozoa</taxon>
        <taxon>Arthropoda</taxon>
        <taxon>Crustacea</taxon>
        <taxon>Multicrustacea</taxon>
        <taxon>Malacostraca</taxon>
        <taxon>Eumalacostraca</taxon>
        <taxon>Peracarida</taxon>
        <taxon>Amphipoda</taxon>
        <taxon>Senticaudata</taxon>
        <taxon>Talitrida</taxon>
        <taxon>Talitroidea</taxon>
        <taxon>Hyalellidae</taxon>
        <taxon>Hyalella</taxon>
    </lineage>
</organism>
<name>A0A8B7P2Z5_HYAAZ</name>
<feature type="chain" id="PRO_5034256578" evidence="2">
    <location>
        <begin position="24"/>
        <end position="209"/>
    </location>
</feature>
<evidence type="ECO:0000256" key="1">
    <source>
        <dbReference type="SAM" id="MobiDB-lite"/>
    </source>
</evidence>
<dbReference type="OrthoDB" id="6349310at2759"/>
<accession>A0A8B7P2Z5</accession>
<evidence type="ECO:0000313" key="3">
    <source>
        <dbReference type="Proteomes" id="UP000694843"/>
    </source>
</evidence>
<reference evidence="4" key="1">
    <citation type="submission" date="2025-08" db="UniProtKB">
        <authorList>
            <consortium name="RefSeq"/>
        </authorList>
    </citation>
    <scope>IDENTIFICATION</scope>
    <source>
        <tissue evidence="4">Whole organism</tissue>
    </source>
</reference>